<comment type="caution">
    <text evidence="2">The sequence shown here is derived from an EMBL/GenBank/DDBJ whole genome shotgun (WGS) entry which is preliminary data.</text>
</comment>
<keyword evidence="1" id="KW-0732">Signal</keyword>
<dbReference type="Proteomes" id="UP001139293">
    <property type="component" value="Unassembled WGS sequence"/>
</dbReference>
<gene>
    <name evidence="2" type="ORF">L2740_15565</name>
</gene>
<proteinExistence type="predicted"/>
<feature type="signal peptide" evidence="1">
    <location>
        <begin position="1"/>
        <end position="22"/>
    </location>
</feature>
<evidence type="ECO:0000313" key="3">
    <source>
        <dbReference type="Proteomes" id="UP001139293"/>
    </source>
</evidence>
<dbReference type="EMBL" id="JAKILB010000010">
    <property type="protein sequence ID" value="MCL1139963.1"/>
    <property type="molecule type" value="Genomic_DNA"/>
</dbReference>
<feature type="chain" id="PRO_5040734993" description="Adhesin" evidence="1">
    <location>
        <begin position="23"/>
        <end position="364"/>
    </location>
</feature>
<evidence type="ECO:0000313" key="2">
    <source>
        <dbReference type="EMBL" id="MCL1139963.1"/>
    </source>
</evidence>
<sequence>MEMKKLTLVMCIGAAISAPAFANGSDSSESNSESNSSVELKKEVTVKKDVEFSGSVKIDGDIRVNGLGMAVVDNVQTTGANGVGNSYVENSSSISGSAFNNASGNIGVNQAAGDYNVQGNSAALASIDQSFAFGSGDAEIFSTQRGSFNLTNNYATTNDASIKGDAFKGASGNIGVNIAAGGNNIQANNMAASAHNGSLGEASVSNSQVSAHNGINNESVVQNSAESVEVTLGFGAIGGYSGTSEQTGSYYPEIWKDDGSHANGDDAELWGHLDMDANNPTGDSGLTFEEEGVIGLLGVVSGELPFYIETVTQKTTNTASLSGNAFQNASGNIGVNMASGNGNLQSNNLSLTSMTGGAIVSEAP</sequence>
<evidence type="ECO:0008006" key="4">
    <source>
        <dbReference type="Google" id="ProtNLM"/>
    </source>
</evidence>
<dbReference type="RefSeq" id="WP_248951034.1">
    <property type="nucleotide sequence ID" value="NZ_JAKILB010000010.1"/>
</dbReference>
<dbReference type="AlphaFoldDB" id="A0A9X1ZLA5"/>
<keyword evidence="3" id="KW-1185">Reference proteome</keyword>
<reference evidence="2" key="1">
    <citation type="submission" date="2022-01" db="EMBL/GenBank/DDBJ databases">
        <title>Whole genome-based taxonomy of the Shewanellaceae.</title>
        <authorList>
            <person name="Martin-Rodriguez A.J."/>
        </authorList>
    </citation>
    <scope>NUCLEOTIDE SEQUENCE</scope>
    <source>
        <strain evidence="2">KCTC 23973</strain>
    </source>
</reference>
<evidence type="ECO:0000256" key="1">
    <source>
        <dbReference type="SAM" id="SignalP"/>
    </source>
</evidence>
<protein>
    <recommendedName>
        <fullName evidence="4">Adhesin</fullName>
    </recommendedName>
</protein>
<organism evidence="2 3">
    <name type="scientific">Shewanella pneumatophori</name>
    <dbReference type="NCBI Taxonomy" id="314092"/>
    <lineage>
        <taxon>Bacteria</taxon>
        <taxon>Pseudomonadati</taxon>
        <taxon>Pseudomonadota</taxon>
        <taxon>Gammaproteobacteria</taxon>
        <taxon>Alteromonadales</taxon>
        <taxon>Shewanellaceae</taxon>
        <taxon>Shewanella</taxon>
    </lineage>
</organism>
<name>A0A9X1ZLA5_9GAMM</name>
<accession>A0A9X1ZLA5</accession>